<evidence type="ECO:0000313" key="1">
    <source>
        <dbReference type="EMBL" id="TWT77575.1"/>
    </source>
</evidence>
<evidence type="ECO:0000313" key="2">
    <source>
        <dbReference type="Proteomes" id="UP000318478"/>
    </source>
</evidence>
<gene>
    <name evidence="1" type="ORF">Pla123a_22370</name>
</gene>
<keyword evidence="2" id="KW-1185">Reference proteome</keyword>
<comment type="caution">
    <text evidence="1">The sequence shown here is derived from an EMBL/GenBank/DDBJ whole genome shotgun (WGS) entry which is preliminary data.</text>
</comment>
<accession>A0A5C5YRQ0</accession>
<dbReference type="AlphaFoldDB" id="A0A5C5YRQ0"/>
<sequence>MGFPEANYPKMVFWENSSEVGFVEFNTSKPAGLAEVYVEFPDGSRHFLPDVTEDVVAKNLEKMISVDPNTPDTTYRDGLSRFVFKDGKLQRLKIEAGLATWKIAAKEEGPYLALPISKADLVKHFGEPDSWDVYVPPRVP</sequence>
<protein>
    <submittedName>
        <fullName evidence="1">Uncharacterized protein</fullName>
    </submittedName>
</protein>
<name>A0A5C5YRQ0_9BACT</name>
<reference evidence="1 2" key="1">
    <citation type="submission" date="2019-02" db="EMBL/GenBank/DDBJ databases">
        <title>Deep-cultivation of Planctomycetes and their phenomic and genomic characterization uncovers novel biology.</title>
        <authorList>
            <person name="Wiegand S."/>
            <person name="Jogler M."/>
            <person name="Boedeker C."/>
            <person name="Pinto D."/>
            <person name="Vollmers J."/>
            <person name="Rivas-Marin E."/>
            <person name="Kohn T."/>
            <person name="Peeters S.H."/>
            <person name="Heuer A."/>
            <person name="Rast P."/>
            <person name="Oberbeckmann S."/>
            <person name="Bunk B."/>
            <person name="Jeske O."/>
            <person name="Meyerdierks A."/>
            <person name="Storesund J.E."/>
            <person name="Kallscheuer N."/>
            <person name="Luecker S."/>
            <person name="Lage O.M."/>
            <person name="Pohl T."/>
            <person name="Merkel B.J."/>
            <person name="Hornburger P."/>
            <person name="Mueller R.-W."/>
            <person name="Bruemmer F."/>
            <person name="Labrenz M."/>
            <person name="Spormann A.M."/>
            <person name="Op Den Camp H."/>
            <person name="Overmann J."/>
            <person name="Amann R."/>
            <person name="Jetten M.S.M."/>
            <person name="Mascher T."/>
            <person name="Medema M.H."/>
            <person name="Devos D.P."/>
            <person name="Kaster A.-K."/>
            <person name="Ovreas L."/>
            <person name="Rohde M."/>
            <person name="Galperin M.Y."/>
            <person name="Jogler C."/>
        </authorList>
    </citation>
    <scope>NUCLEOTIDE SEQUENCE [LARGE SCALE GENOMIC DNA]</scope>
    <source>
        <strain evidence="1 2">Pla123a</strain>
    </source>
</reference>
<organism evidence="1 2">
    <name type="scientific">Posidoniimonas polymericola</name>
    <dbReference type="NCBI Taxonomy" id="2528002"/>
    <lineage>
        <taxon>Bacteria</taxon>
        <taxon>Pseudomonadati</taxon>
        <taxon>Planctomycetota</taxon>
        <taxon>Planctomycetia</taxon>
        <taxon>Pirellulales</taxon>
        <taxon>Lacipirellulaceae</taxon>
        <taxon>Posidoniimonas</taxon>
    </lineage>
</organism>
<proteinExistence type="predicted"/>
<dbReference type="EMBL" id="SJPO01000004">
    <property type="protein sequence ID" value="TWT77575.1"/>
    <property type="molecule type" value="Genomic_DNA"/>
</dbReference>
<dbReference type="Proteomes" id="UP000318478">
    <property type="component" value="Unassembled WGS sequence"/>
</dbReference>